<dbReference type="Pfam" id="PF08245">
    <property type="entry name" value="Mur_ligase_M"/>
    <property type="match status" value="1"/>
</dbReference>
<organism evidence="7 8">
    <name type="scientific">Furfurilactobacillus curtus</name>
    <dbReference type="NCBI Taxonomy" id="1746200"/>
    <lineage>
        <taxon>Bacteria</taxon>
        <taxon>Bacillati</taxon>
        <taxon>Bacillota</taxon>
        <taxon>Bacilli</taxon>
        <taxon>Lactobacillales</taxon>
        <taxon>Lactobacillaceae</taxon>
        <taxon>Furfurilactobacillus</taxon>
    </lineage>
</organism>
<comment type="caution">
    <text evidence="7">The sequence shown here is derived from an EMBL/GenBank/DDBJ whole genome shotgun (WGS) entry which is preliminary data.</text>
</comment>
<dbReference type="PANTHER" id="PTHR23135">
    <property type="entry name" value="MUR LIGASE FAMILY MEMBER"/>
    <property type="match status" value="1"/>
</dbReference>
<dbReference type="InterPro" id="IPR035911">
    <property type="entry name" value="MurE/MurF_N"/>
</dbReference>
<evidence type="ECO:0000256" key="4">
    <source>
        <dbReference type="RuleBase" id="RU004135"/>
    </source>
</evidence>
<feature type="binding site" evidence="3">
    <location>
        <position position="40"/>
    </location>
    <ligand>
        <name>UDP-N-acetyl-alpha-D-muramoyl-L-alanyl-D-glutamate</name>
        <dbReference type="ChEBI" id="CHEBI:83900"/>
    </ligand>
</feature>
<comment type="similarity">
    <text evidence="2 3">Belongs to the MurCDEF family. MurE subfamily.</text>
</comment>
<dbReference type="Gene3D" id="3.40.1190.10">
    <property type="entry name" value="Mur-like, catalytic domain"/>
    <property type="match status" value="1"/>
</dbReference>
<comment type="caution">
    <text evidence="3">Lacks conserved residue(s) required for the propagation of feature annotation.</text>
</comment>
<comment type="subcellular location">
    <subcellularLocation>
        <location evidence="3 4">Cytoplasm</location>
    </subcellularLocation>
</comment>
<feature type="modified residue" description="N6-carboxylysine" evidence="3">
    <location>
        <position position="231"/>
    </location>
</feature>
<comment type="function">
    <text evidence="3">Catalyzes the addition of an amino acid to the nucleotide precursor UDP-N-acetylmuramoyl-L-alanyl-D-glutamate (UMAG) in the biosynthesis of bacterial cell-wall peptidoglycan.</text>
</comment>
<dbReference type="InterPro" id="IPR013221">
    <property type="entry name" value="Mur_ligase_cen"/>
</dbReference>
<proteinExistence type="inferred from homology"/>
<feature type="binding site" evidence="3">
    <location>
        <position position="189"/>
    </location>
    <ligand>
        <name>UDP-N-acetyl-alpha-D-muramoyl-L-alanyl-D-glutamate</name>
        <dbReference type="ChEBI" id="CHEBI:83900"/>
    </ligand>
</feature>
<reference evidence="7 8" key="1">
    <citation type="submission" date="2022-03" db="EMBL/GenBank/DDBJ databases">
        <title>Draft genome sequence of Furfurilactobacillus curtus JCM 31185.</title>
        <authorList>
            <person name="Suzuki S."/>
            <person name="Endo A."/>
            <person name="Kajikawa A."/>
        </authorList>
    </citation>
    <scope>NUCLEOTIDE SEQUENCE [LARGE SCALE GENOMIC DNA]</scope>
    <source>
        <strain evidence="7 8">JCM 31185</strain>
    </source>
</reference>
<dbReference type="InterPro" id="IPR036615">
    <property type="entry name" value="Mur_ligase_C_dom_sf"/>
</dbReference>
<evidence type="ECO:0000259" key="5">
    <source>
        <dbReference type="Pfam" id="PF02875"/>
    </source>
</evidence>
<comment type="PTM">
    <text evidence="3">Carboxylation is probably crucial for Mg(2+) binding and, consequently, for the gamma-phosphate positioning of ATP.</text>
</comment>
<dbReference type="Pfam" id="PF02875">
    <property type="entry name" value="Mur_ligase_C"/>
    <property type="match status" value="1"/>
</dbReference>
<keyword evidence="3 4" id="KW-0132">Cell division</keyword>
<sequence>MAKQNLTAEQIETILREHDLLVKLVNPHEATNFTAITYDSRTATPASLFFCKGAFKPAYLQAAVDAGAIGYVAEQADTMQTITGFIVTNIQQAMALLSAAFFGYPQNELFIVAFTGTKGKTTSAYFTRGMLQAATNQKTALFSTIDRILGPRPEQEFKSDLTTPESLDLFHDMREAVDSGMTHLVMEVSSQAYKKNRVYGLTYDVGIFLNITPDHIGRNEHPTFADYLHCKLQLLVNSKRCIINAETDHLNDVYQAAKATTQPENIYLYARTGYQPSVDVPLDFRFESNEDNLKDAKFTLTTVATKRRKLALDGEYQLAIPGDYNENNAVAAIIAAGLAGATVGQAQQALPTITVPGRFESIMTHQHGTIFVDYAHNYASVKALLSFLRKQYVDSRVIVVVGSPGDKGISRREGFGKALSEEADVAYLTADDPGFEDPVAIAQQIEAHIDHQRVTVHTQIDRPTAIRQAILASRPNDVVVLAAKGEDPYQKVRGVDTPYPTDMAVAKAVVAEIELDTQA</sequence>
<comment type="cofactor">
    <cofactor evidence="3">
        <name>Mg(2+)</name>
        <dbReference type="ChEBI" id="CHEBI:18420"/>
    </cofactor>
</comment>
<dbReference type="InterPro" id="IPR005761">
    <property type="entry name" value="UDP-N-AcMur-Glu-dNH2Pim_ligase"/>
</dbReference>
<dbReference type="PANTHER" id="PTHR23135:SF4">
    <property type="entry name" value="UDP-N-ACETYLMURAMOYL-L-ALANYL-D-GLUTAMATE--2,6-DIAMINOPIMELATE LIGASE MURE HOMOLOG, CHLOROPLASTIC"/>
    <property type="match status" value="1"/>
</dbReference>
<feature type="binding site" evidence="3">
    <location>
        <position position="197"/>
    </location>
    <ligand>
        <name>UDP-N-acetyl-alpha-D-muramoyl-L-alanyl-D-glutamate</name>
        <dbReference type="ChEBI" id="CHEBI:83900"/>
    </ligand>
</feature>
<evidence type="ECO:0000259" key="6">
    <source>
        <dbReference type="Pfam" id="PF08245"/>
    </source>
</evidence>
<evidence type="ECO:0000313" key="8">
    <source>
        <dbReference type="Proteomes" id="UP001628078"/>
    </source>
</evidence>
<keyword evidence="3 4" id="KW-0573">Peptidoglycan synthesis</keyword>
<dbReference type="EC" id="6.3.2.-" evidence="3"/>
<evidence type="ECO:0000256" key="1">
    <source>
        <dbReference type="ARBA" id="ARBA00004752"/>
    </source>
</evidence>
<dbReference type="NCBIfam" id="NF001130">
    <property type="entry name" value="PRK00139.2-4"/>
    <property type="match status" value="1"/>
</dbReference>
<keyword evidence="3" id="KW-0547">Nucleotide-binding</keyword>
<dbReference type="SUPFAM" id="SSF53244">
    <property type="entry name" value="MurD-like peptide ligases, peptide-binding domain"/>
    <property type="match status" value="1"/>
</dbReference>
<keyword evidence="3 4" id="KW-0961">Cell wall biogenesis/degradation</keyword>
<comment type="pathway">
    <text evidence="1 3 4">Cell wall biogenesis; peptidoglycan biosynthesis.</text>
</comment>
<dbReference type="RefSeq" id="WP_407882185.1">
    <property type="nucleotide sequence ID" value="NZ_BQXO01000001.1"/>
</dbReference>
<dbReference type="Gene3D" id="3.90.190.20">
    <property type="entry name" value="Mur ligase, C-terminal domain"/>
    <property type="match status" value="1"/>
</dbReference>
<feature type="binding site" evidence="3">
    <location>
        <begin position="162"/>
        <end position="163"/>
    </location>
    <ligand>
        <name>UDP-N-acetyl-alpha-D-muramoyl-L-alanyl-D-glutamate</name>
        <dbReference type="ChEBI" id="CHEBI:83900"/>
    </ligand>
</feature>
<protein>
    <recommendedName>
        <fullName evidence="3">UDP-N-acetylmuramyl-tripeptide synthetase</fullName>
        <ecNumber evidence="3">6.3.2.-</ecNumber>
    </recommendedName>
    <alternativeName>
        <fullName evidence="3">UDP-MurNAc-tripeptide synthetase</fullName>
    </alternativeName>
</protein>
<evidence type="ECO:0000313" key="7">
    <source>
        <dbReference type="EMBL" id="GKT04918.1"/>
    </source>
</evidence>
<gene>
    <name evidence="3 7" type="primary">murE</name>
    <name evidence="7" type="ORF">JCM31185_02070</name>
</gene>
<name>A0ABQ5JL45_9LACO</name>
<feature type="domain" description="Mur ligase C-terminal" evidence="5">
    <location>
        <begin position="357"/>
        <end position="485"/>
    </location>
</feature>
<keyword evidence="3" id="KW-0067">ATP-binding</keyword>
<dbReference type="InterPro" id="IPR004101">
    <property type="entry name" value="Mur_ligase_C"/>
</dbReference>
<dbReference type="SUPFAM" id="SSF63418">
    <property type="entry name" value="MurE/MurF N-terminal domain"/>
    <property type="match status" value="1"/>
</dbReference>
<feature type="domain" description="Mur ligase central" evidence="6">
    <location>
        <begin position="115"/>
        <end position="336"/>
    </location>
</feature>
<keyword evidence="3" id="KW-0436">Ligase</keyword>
<keyword evidence="3 4" id="KW-0133">Cell shape</keyword>
<accession>A0ABQ5JL45</accession>
<dbReference type="HAMAP" id="MF_00208">
    <property type="entry name" value="MurE"/>
    <property type="match status" value="1"/>
</dbReference>
<evidence type="ECO:0000256" key="3">
    <source>
        <dbReference type="HAMAP-Rule" id="MF_00208"/>
    </source>
</evidence>
<evidence type="ECO:0000256" key="2">
    <source>
        <dbReference type="ARBA" id="ARBA00005898"/>
    </source>
</evidence>
<dbReference type="Gene3D" id="3.40.1390.10">
    <property type="entry name" value="MurE/MurF, N-terminal domain"/>
    <property type="match status" value="1"/>
</dbReference>
<keyword evidence="3 4" id="KW-0131">Cell cycle</keyword>
<keyword evidence="8" id="KW-1185">Reference proteome</keyword>
<dbReference type="InterPro" id="IPR036565">
    <property type="entry name" value="Mur-like_cat_sf"/>
</dbReference>
<dbReference type="SUPFAM" id="SSF53623">
    <property type="entry name" value="MurD-like peptide ligases, catalytic domain"/>
    <property type="match status" value="1"/>
</dbReference>
<dbReference type="EMBL" id="BQXO01000001">
    <property type="protein sequence ID" value="GKT04918.1"/>
    <property type="molecule type" value="Genomic_DNA"/>
</dbReference>
<dbReference type="NCBIfam" id="TIGR01085">
    <property type="entry name" value="murE"/>
    <property type="match status" value="1"/>
</dbReference>
<keyword evidence="3" id="KW-0963">Cytoplasm</keyword>
<dbReference type="Proteomes" id="UP001628078">
    <property type="component" value="Unassembled WGS sequence"/>
</dbReference>
<feature type="binding site" evidence="3">
    <location>
        <begin position="116"/>
        <end position="122"/>
    </location>
    <ligand>
        <name>ATP</name>
        <dbReference type="ChEBI" id="CHEBI:30616"/>
    </ligand>
</feature>
<keyword evidence="3" id="KW-0460">Magnesium</keyword>